<gene>
    <name evidence="1" type="ORF">GK047_12830</name>
</gene>
<dbReference type="RefSeq" id="WP_163946842.1">
    <property type="nucleotide sequence ID" value="NZ_JAAIKC010000004.1"/>
</dbReference>
<proteinExistence type="predicted"/>
<reference evidence="1" key="1">
    <citation type="submission" date="2020-02" db="EMBL/GenBank/DDBJ databases">
        <authorList>
            <person name="Shen X.-R."/>
            <person name="Zhang Y.-X."/>
        </authorList>
    </citation>
    <scope>NUCLEOTIDE SEQUENCE</scope>
    <source>
        <strain evidence="1">SYP-B3998</strain>
    </source>
</reference>
<name>A0A6G3ZZQ5_9BACL</name>
<dbReference type="EMBL" id="JAAIKC010000004">
    <property type="protein sequence ID" value="NEW06887.1"/>
    <property type="molecule type" value="Genomic_DNA"/>
</dbReference>
<dbReference type="AlphaFoldDB" id="A0A6G3ZZQ5"/>
<organism evidence="1">
    <name type="scientific">Paenibacillus sp. SYP-B3998</name>
    <dbReference type="NCBI Taxonomy" id="2678564"/>
    <lineage>
        <taxon>Bacteria</taxon>
        <taxon>Bacillati</taxon>
        <taxon>Bacillota</taxon>
        <taxon>Bacilli</taxon>
        <taxon>Bacillales</taxon>
        <taxon>Paenibacillaceae</taxon>
        <taxon>Paenibacillus</taxon>
    </lineage>
</organism>
<evidence type="ECO:0000313" key="1">
    <source>
        <dbReference type="EMBL" id="NEW06887.1"/>
    </source>
</evidence>
<protein>
    <submittedName>
        <fullName evidence="1">Uncharacterized protein</fullName>
    </submittedName>
</protein>
<sequence>MGLATGAALLTKIANTMSNPEAGQIVSFPTLAEGWDMREIAFDLPSAVTGISEWDSVNLRGAFARRVNSIPLSGDVWISSGTYLWDAYREVFEGAVILAEAPGSDAEEARVQAARTLIGPPGEPTPQYQAYLTFRDQCSTLELSLRHAQLTLASTTDPNVSAQAKADSDMFSEKLESCTQEWIVNGYKKEVEAAIHALSEFTHNPLHQWNSWVNDFQSIGPQNDSYGAFWPTGYRPDRLFDMGSGWIKFTLTGTEVASLAASAPPEVLRAQDALGDALRADGEIERMTMEMVRVDVERTWFHPELLHSRFWKWSNPDQQPLSSGDRPWPNGTLPGYIAGLVLVRNITISWKTVPHPEEINNSYRLLGNLVLGADVLRVAEQPVRLVATPVAEQPIHLAHMHVAERPTRFMHVNEALTATRAPSSPALGSIIRADVPINAVEHDNLRLLHLVLLPQPEPDGSTSGGTASTGDTVFLVAYIVQRTAKSPDPDPSLTWP</sequence>
<accession>A0A6G3ZZQ5</accession>
<comment type="caution">
    <text evidence="1">The sequence shown here is derived from an EMBL/GenBank/DDBJ whole genome shotgun (WGS) entry which is preliminary data.</text>
</comment>